<accession>A0A061I9R0</accession>
<name>A0A061I9R0_CRIGR</name>
<dbReference type="Proteomes" id="UP000030759">
    <property type="component" value="Unassembled WGS sequence"/>
</dbReference>
<organism evidence="2 3">
    <name type="scientific">Cricetulus griseus</name>
    <name type="common">Chinese hamster</name>
    <name type="synonym">Cricetulus barabensis griseus</name>
    <dbReference type="NCBI Taxonomy" id="10029"/>
    <lineage>
        <taxon>Eukaryota</taxon>
        <taxon>Metazoa</taxon>
        <taxon>Chordata</taxon>
        <taxon>Craniata</taxon>
        <taxon>Vertebrata</taxon>
        <taxon>Euteleostomi</taxon>
        <taxon>Mammalia</taxon>
        <taxon>Eutheria</taxon>
        <taxon>Euarchontoglires</taxon>
        <taxon>Glires</taxon>
        <taxon>Rodentia</taxon>
        <taxon>Myomorpha</taxon>
        <taxon>Muroidea</taxon>
        <taxon>Cricetidae</taxon>
        <taxon>Cricetinae</taxon>
        <taxon>Cricetulus</taxon>
    </lineage>
</organism>
<dbReference type="AlphaFoldDB" id="A0A061I9R0"/>
<evidence type="ECO:0000256" key="1">
    <source>
        <dbReference type="SAM" id="MobiDB-lite"/>
    </source>
</evidence>
<dbReference type="EMBL" id="KE675306">
    <property type="protein sequence ID" value="ERE75833.1"/>
    <property type="molecule type" value="Genomic_DNA"/>
</dbReference>
<sequence>MPAESDPPGTGVTDDCQKSTADGQPSFNNALMKSCLIEITLNAHPPRYDQRHSYLEIPSLPRYWVFKVSDMDMDIEKYESIL</sequence>
<proteinExistence type="predicted"/>
<feature type="region of interest" description="Disordered" evidence="1">
    <location>
        <begin position="1"/>
        <end position="25"/>
    </location>
</feature>
<evidence type="ECO:0000313" key="3">
    <source>
        <dbReference type="Proteomes" id="UP000030759"/>
    </source>
</evidence>
<reference evidence="3" key="1">
    <citation type="journal article" date="2013" name="Nat. Biotechnol.">
        <title>Chinese hamster genome sequenced from sorted chromosomes.</title>
        <authorList>
            <person name="Brinkrolf K."/>
            <person name="Rupp O."/>
            <person name="Laux H."/>
            <person name="Kollin F."/>
            <person name="Ernst W."/>
            <person name="Linke B."/>
            <person name="Kofler R."/>
            <person name="Romand S."/>
            <person name="Hesse F."/>
            <person name="Budach W.E."/>
            <person name="Galosy S."/>
            <person name="Muller D."/>
            <person name="Noll T."/>
            <person name="Wienberg J."/>
            <person name="Jostock T."/>
            <person name="Leonard M."/>
            <person name="Grillari J."/>
            <person name="Tauch A."/>
            <person name="Goesmann A."/>
            <person name="Helk B."/>
            <person name="Mott J.E."/>
            <person name="Puhler A."/>
            <person name="Borth N."/>
        </authorList>
    </citation>
    <scope>NUCLEOTIDE SEQUENCE [LARGE SCALE GENOMIC DNA]</scope>
    <source>
        <strain evidence="3">17A/GY</strain>
    </source>
</reference>
<evidence type="ECO:0000313" key="2">
    <source>
        <dbReference type="EMBL" id="ERE75833.1"/>
    </source>
</evidence>
<gene>
    <name evidence="2" type="ORF">H671_4g12322</name>
</gene>
<protein>
    <submittedName>
        <fullName evidence="2">Uncharacterized protein</fullName>
    </submittedName>
</protein>